<evidence type="ECO:0000313" key="10">
    <source>
        <dbReference type="EMBL" id="BCS28512.1"/>
    </source>
</evidence>
<evidence type="ECO:0000259" key="9">
    <source>
        <dbReference type="PROSITE" id="PS50011"/>
    </source>
</evidence>
<evidence type="ECO:0000256" key="3">
    <source>
        <dbReference type="ARBA" id="ARBA00022679"/>
    </source>
</evidence>
<organism evidence="10 11">
    <name type="scientific">Aspergillus puulaauensis</name>
    <dbReference type="NCBI Taxonomy" id="1220207"/>
    <lineage>
        <taxon>Eukaryota</taxon>
        <taxon>Fungi</taxon>
        <taxon>Dikarya</taxon>
        <taxon>Ascomycota</taxon>
        <taxon>Pezizomycotina</taxon>
        <taxon>Eurotiomycetes</taxon>
        <taxon>Eurotiomycetidae</taxon>
        <taxon>Eurotiales</taxon>
        <taxon>Aspergillaceae</taxon>
        <taxon>Aspergillus</taxon>
    </lineage>
</organism>
<protein>
    <recommendedName>
        <fullName evidence="1">non-specific serine/threonine protein kinase</fullName>
        <ecNumber evidence="1">2.7.11.1</ecNumber>
    </recommendedName>
</protein>
<gene>
    <name evidence="10" type="ORF">APUU_70082S</name>
</gene>
<evidence type="ECO:0000256" key="6">
    <source>
        <dbReference type="ARBA" id="ARBA00022840"/>
    </source>
</evidence>
<dbReference type="GO" id="GO:0050684">
    <property type="term" value="P:regulation of mRNA processing"/>
    <property type="evidence" value="ECO:0007669"/>
    <property type="project" value="TreeGrafter"/>
</dbReference>
<reference evidence="10" key="1">
    <citation type="submission" date="2021-01" db="EMBL/GenBank/DDBJ databases">
        <authorList>
            <consortium name="Aspergillus puulaauensis MK2 genome sequencing consortium"/>
            <person name="Kazuki M."/>
            <person name="Futagami T."/>
        </authorList>
    </citation>
    <scope>NUCLEOTIDE SEQUENCE</scope>
    <source>
        <strain evidence="10">MK2</strain>
    </source>
</reference>
<keyword evidence="11" id="KW-1185">Reference proteome</keyword>
<comment type="catalytic activity">
    <reaction evidence="8">
        <text>L-seryl-[protein] + ATP = O-phospho-L-seryl-[protein] + ADP + H(+)</text>
        <dbReference type="Rhea" id="RHEA:17989"/>
        <dbReference type="Rhea" id="RHEA-COMP:9863"/>
        <dbReference type="Rhea" id="RHEA-COMP:11604"/>
        <dbReference type="ChEBI" id="CHEBI:15378"/>
        <dbReference type="ChEBI" id="CHEBI:29999"/>
        <dbReference type="ChEBI" id="CHEBI:30616"/>
        <dbReference type="ChEBI" id="CHEBI:83421"/>
        <dbReference type="ChEBI" id="CHEBI:456216"/>
        <dbReference type="EC" id="2.7.11.1"/>
    </reaction>
</comment>
<dbReference type="Gene3D" id="1.10.510.10">
    <property type="entry name" value="Transferase(Phosphotransferase) domain 1"/>
    <property type="match status" value="1"/>
</dbReference>
<keyword evidence="2" id="KW-0723">Serine/threonine-protein kinase</keyword>
<dbReference type="GO" id="GO:0004674">
    <property type="term" value="F:protein serine/threonine kinase activity"/>
    <property type="evidence" value="ECO:0007669"/>
    <property type="project" value="UniProtKB-KW"/>
</dbReference>
<keyword evidence="5" id="KW-0418">Kinase</keyword>
<proteinExistence type="predicted"/>
<comment type="catalytic activity">
    <reaction evidence="7">
        <text>L-threonyl-[protein] + ATP = O-phospho-L-threonyl-[protein] + ADP + H(+)</text>
        <dbReference type="Rhea" id="RHEA:46608"/>
        <dbReference type="Rhea" id="RHEA-COMP:11060"/>
        <dbReference type="Rhea" id="RHEA-COMP:11605"/>
        <dbReference type="ChEBI" id="CHEBI:15378"/>
        <dbReference type="ChEBI" id="CHEBI:30013"/>
        <dbReference type="ChEBI" id="CHEBI:30616"/>
        <dbReference type="ChEBI" id="CHEBI:61977"/>
        <dbReference type="ChEBI" id="CHEBI:456216"/>
        <dbReference type="EC" id="2.7.11.1"/>
    </reaction>
</comment>
<dbReference type="InterPro" id="IPR011009">
    <property type="entry name" value="Kinase-like_dom_sf"/>
</dbReference>
<dbReference type="GeneID" id="64978509"/>
<dbReference type="InterPro" id="IPR051334">
    <property type="entry name" value="SRPK"/>
</dbReference>
<feature type="domain" description="Protein kinase" evidence="9">
    <location>
        <begin position="71"/>
        <end position="451"/>
    </location>
</feature>
<dbReference type="InterPro" id="IPR000719">
    <property type="entry name" value="Prot_kinase_dom"/>
</dbReference>
<dbReference type="EC" id="2.7.11.1" evidence="1"/>
<sequence>MNNPMQNMRLARSFASKRTIFSFVRKSPWHLPCNSGPLIPNRELVDEEVCPGYDSRVFYPARAGEVLAHRYQLLSKIGWGSQSTVWLARDVSRFKWESEQTVALKIVNSNEFDAAQYEKSIEDHIARQNPAHRGHAILRTCLDGFEIEGPDGRYMCLAYHPMREPFWIFQRRFVSRKLPLPLAKAYIYVLLVGLDYLHSECNVVHTGELRSFLSGFWLHIQSTLTTFINKGEPMDYKTCPETGRTVYRCHNNFGPLDVKQIAIMVPQLVDFGLVARLDKEQLGIIPIQPDHYFAPEVILGCGWNSKADIWNMGVLLWNIIGNTELFQQVHDTDSLYTAKPHLAEMVALLGPPPTQLIARSDIMAQHDWPEPVRGATGKLCSNGREFFGGPFFNEEGDFLHEDLMPTRALQDTIPFVDEKDRASFLDFAQGMLTWLPEDRKSAGELMKHPFLKLHG</sequence>
<keyword evidence="6" id="KW-0067">ATP-binding</keyword>
<dbReference type="Pfam" id="PF00069">
    <property type="entry name" value="Pkinase"/>
    <property type="match status" value="1"/>
</dbReference>
<accession>A0A7R8ARU7</accession>
<keyword evidence="3" id="KW-0808">Transferase</keyword>
<dbReference type="KEGG" id="apuu:APUU_70082S"/>
<dbReference type="PANTHER" id="PTHR47634:SF9">
    <property type="entry name" value="PROTEIN KINASE DOMAIN-CONTAINING PROTEIN-RELATED"/>
    <property type="match status" value="1"/>
</dbReference>
<evidence type="ECO:0000256" key="5">
    <source>
        <dbReference type="ARBA" id="ARBA00022777"/>
    </source>
</evidence>
<evidence type="ECO:0000256" key="1">
    <source>
        <dbReference type="ARBA" id="ARBA00012513"/>
    </source>
</evidence>
<dbReference type="PROSITE" id="PS50011">
    <property type="entry name" value="PROTEIN_KINASE_DOM"/>
    <property type="match status" value="1"/>
</dbReference>
<name>A0A7R8ARU7_9EURO</name>
<evidence type="ECO:0000256" key="2">
    <source>
        <dbReference type="ARBA" id="ARBA00022527"/>
    </source>
</evidence>
<dbReference type="PANTHER" id="PTHR47634">
    <property type="entry name" value="PROTEIN KINASE DOMAIN-CONTAINING PROTEIN-RELATED"/>
    <property type="match status" value="1"/>
</dbReference>
<dbReference type="GO" id="GO:0000245">
    <property type="term" value="P:spliceosomal complex assembly"/>
    <property type="evidence" value="ECO:0007669"/>
    <property type="project" value="TreeGrafter"/>
</dbReference>
<reference evidence="10" key="2">
    <citation type="submission" date="2021-02" db="EMBL/GenBank/DDBJ databases">
        <title>Aspergillus puulaauensis MK2 genome sequence.</title>
        <authorList>
            <person name="Futagami T."/>
            <person name="Mori K."/>
            <person name="Kadooka C."/>
            <person name="Tanaka T."/>
        </authorList>
    </citation>
    <scope>NUCLEOTIDE SEQUENCE</scope>
    <source>
        <strain evidence="10">MK2</strain>
    </source>
</reference>
<dbReference type="GO" id="GO:0005524">
    <property type="term" value="F:ATP binding"/>
    <property type="evidence" value="ECO:0007669"/>
    <property type="project" value="UniProtKB-KW"/>
</dbReference>
<evidence type="ECO:0000256" key="7">
    <source>
        <dbReference type="ARBA" id="ARBA00047899"/>
    </source>
</evidence>
<dbReference type="Gene3D" id="3.30.200.20">
    <property type="entry name" value="Phosphorylase Kinase, domain 1"/>
    <property type="match status" value="1"/>
</dbReference>
<dbReference type="EMBL" id="AP024449">
    <property type="protein sequence ID" value="BCS28512.1"/>
    <property type="molecule type" value="Genomic_DNA"/>
</dbReference>
<dbReference type="Proteomes" id="UP000654913">
    <property type="component" value="Chromosome 7"/>
</dbReference>
<keyword evidence="4" id="KW-0547">Nucleotide-binding</keyword>
<dbReference type="SUPFAM" id="SSF56112">
    <property type="entry name" value="Protein kinase-like (PK-like)"/>
    <property type="match status" value="1"/>
</dbReference>
<evidence type="ECO:0000313" key="11">
    <source>
        <dbReference type="Proteomes" id="UP000654913"/>
    </source>
</evidence>
<dbReference type="AlphaFoldDB" id="A0A7R8ARU7"/>
<evidence type="ECO:0000256" key="4">
    <source>
        <dbReference type="ARBA" id="ARBA00022741"/>
    </source>
</evidence>
<evidence type="ECO:0000256" key="8">
    <source>
        <dbReference type="ARBA" id="ARBA00048679"/>
    </source>
</evidence>
<dbReference type="RefSeq" id="XP_041560698.1">
    <property type="nucleotide sequence ID" value="XM_041694916.1"/>
</dbReference>
<dbReference type="OrthoDB" id="5979581at2759"/>
<dbReference type="SMART" id="SM00220">
    <property type="entry name" value="S_TKc"/>
    <property type="match status" value="1"/>
</dbReference>